<dbReference type="PANTHER" id="PTHR35256">
    <property type="entry name" value="CHROMOSOME 8 OPEN READING FRAME 48"/>
    <property type="match status" value="1"/>
</dbReference>
<sequence length="312" mass="34789">MAEQRRLSSSNLSHSQISESLQTVEESLLVGEKSSPVVLGRQESVFLAESSASTSVEDQENSGNSKAFNQRFVFGSCETIQSESVAESEILTEEDDYSDEFESAGSSQGEFSTKDDGVGQATEIQGTYIRKKLAALSSRLGSKTENVRGQVKDKKTVVCDEINNFCSRKIQVLKVKKLMTDGPQSGKLVLRVATSRQEADKSVVGNKRKIESLKIENLMSKTEKLVKQKDFHDPQDCTDCRNMKSNIARTEFLKRKMEVVKRPEFEDRLQEHLYKKDSATLIADIVNSCTKTTVPASEVWQKFLCKGDSNNS</sequence>
<dbReference type="PANTHER" id="PTHR35256:SF1">
    <property type="entry name" value="EXPRESSED SEQUENCE AI429214"/>
    <property type="match status" value="1"/>
</dbReference>
<name>A0ABN8NZR2_9CNID</name>
<comment type="caution">
    <text evidence="2">The sequence shown here is derived from an EMBL/GenBank/DDBJ whole genome shotgun (WGS) entry which is preliminary data.</text>
</comment>
<reference evidence="2 3" key="1">
    <citation type="submission" date="2022-05" db="EMBL/GenBank/DDBJ databases">
        <authorList>
            <consortium name="Genoscope - CEA"/>
            <person name="William W."/>
        </authorList>
    </citation>
    <scope>NUCLEOTIDE SEQUENCE [LARGE SCALE GENOMIC DNA]</scope>
</reference>
<gene>
    <name evidence="2" type="ORF">PLOB_00032764</name>
</gene>
<proteinExistence type="predicted"/>
<feature type="region of interest" description="Disordered" evidence="1">
    <location>
        <begin position="94"/>
        <end position="117"/>
    </location>
</feature>
<protein>
    <submittedName>
        <fullName evidence="2">Uncharacterized protein</fullName>
    </submittedName>
</protein>
<evidence type="ECO:0000313" key="2">
    <source>
        <dbReference type="EMBL" id="CAH3127036.1"/>
    </source>
</evidence>
<dbReference type="Proteomes" id="UP001159405">
    <property type="component" value="Unassembled WGS sequence"/>
</dbReference>
<organism evidence="2 3">
    <name type="scientific">Porites lobata</name>
    <dbReference type="NCBI Taxonomy" id="104759"/>
    <lineage>
        <taxon>Eukaryota</taxon>
        <taxon>Metazoa</taxon>
        <taxon>Cnidaria</taxon>
        <taxon>Anthozoa</taxon>
        <taxon>Hexacorallia</taxon>
        <taxon>Scleractinia</taxon>
        <taxon>Fungiina</taxon>
        <taxon>Poritidae</taxon>
        <taxon>Porites</taxon>
    </lineage>
</organism>
<dbReference type="Pfam" id="PF15379">
    <property type="entry name" value="DUF4606"/>
    <property type="match status" value="1"/>
</dbReference>
<evidence type="ECO:0000313" key="3">
    <source>
        <dbReference type="Proteomes" id="UP001159405"/>
    </source>
</evidence>
<dbReference type="EMBL" id="CALNXK010000043">
    <property type="protein sequence ID" value="CAH3127036.1"/>
    <property type="molecule type" value="Genomic_DNA"/>
</dbReference>
<keyword evidence="3" id="KW-1185">Reference proteome</keyword>
<accession>A0ABN8NZR2</accession>
<evidence type="ECO:0000256" key="1">
    <source>
        <dbReference type="SAM" id="MobiDB-lite"/>
    </source>
</evidence>
<dbReference type="InterPro" id="IPR027932">
    <property type="entry name" value="DUF4606"/>
</dbReference>